<proteinExistence type="predicted"/>
<dbReference type="Proteomes" id="UP000085678">
    <property type="component" value="Unplaced"/>
</dbReference>
<dbReference type="InterPro" id="IPR029147">
    <property type="entry name" value="CFAP77"/>
</dbReference>
<keyword evidence="1" id="KW-1185">Reference proteome</keyword>
<dbReference type="RefSeq" id="XP_013382255.1">
    <property type="nucleotide sequence ID" value="XM_013526801.1"/>
</dbReference>
<dbReference type="InParanoid" id="A0A1S3H812"/>
<keyword evidence="2" id="KW-0966">Cell projection</keyword>
<protein>
    <submittedName>
        <fullName evidence="2">Cilia- and flagella-associated protein 77</fullName>
    </submittedName>
</protein>
<dbReference type="PANTHER" id="PTHR28617">
    <property type="entry name" value="CILIA- AND FLAGELLA-ASSOCIATED PROTEIN 77"/>
    <property type="match status" value="1"/>
</dbReference>
<accession>A0A1S3H812</accession>
<gene>
    <name evidence="2" type="primary">LOC106153035</name>
</gene>
<evidence type="ECO:0000313" key="2">
    <source>
        <dbReference type="RefSeq" id="XP_013382255.1"/>
    </source>
</evidence>
<keyword evidence="2" id="KW-0969">Cilium</keyword>
<name>A0A1S3H812_LINAN</name>
<dbReference type="PANTHER" id="PTHR28617:SF1">
    <property type="entry name" value="CILIA- AND FLAGELLA-ASSOCIATED PROTEIN 77"/>
    <property type="match status" value="1"/>
</dbReference>
<organism evidence="1 2">
    <name type="scientific">Lingula anatina</name>
    <name type="common">Brachiopod</name>
    <name type="synonym">Lingula unguis</name>
    <dbReference type="NCBI Taxonomy" id="7574"/>
    <lineage>
        <taxon>Eukaryota</taxon>
        <taxon>Metazoa</taxon>
        <taxon>Spiralia</taxon>
        <taxon>Lophotrochozoa</taxon>
        <taxon>Brachiopoda</taxon>
        <taxon>Linguliformea</taxon>
        <taxon>Lingulata</taxon>
        <taxon>Lingulida</taxon>
        <taxon>Linguloidea</taxon>
        <taxon>Lingulidae</taxon>
        <taxon>Lingula</taxon>
    </lineage>
</organism>
<dbReference type="STRING" id="7574.A0A1S3H812"/>
<dbReference type="AlphaFoldDB" id="A0A1S3H812"/>
<reference evidence="2" key="1">
    <citation type="submission" date="2025-08" db="UniProtKB">
        <authorList>
            <consortium name="RefSeq"/>
        </authorList>
    </citation>
    <scope>IDENTIFICATION</scope>
    <source>
        <tissue evidence="2">Gonads</tissue>
    </source>
</reference>
<dbReference type="Pfam" id="PF14825">
    <property type="entry name" value="CFAP77"/>
    <property type="match status" value="1"/>
</dbReference>
<evidence type="ECO:0000313" key="1">
    <source>
        <dbReference type="Proteomes" id="UP000085678"/>
    </source>
</evidence>
<keyword evidence="2" id="KW-0282">Flagellum</keyword>
<sequence>MLRLDDYSKTATGILGEKRETMLDNELLLRPQLGQTMRRGYTIPDGFTFGRPNAVKDGGTAEAMTGWAGSISLPMPRKHEKQRGRDFISLNRAALNAGLTNASDQYQFRATHDVRLKAQDEDRSRNRTRRIPPSMVFGISTRPSTPVFELLEHKYQDMWLEERRRSELTKREKEHTKKQTNNKIYETRASLLRTHQIPVDPAPLWQMPKFQAKALPHLQTFRTERKRRDAFDHHASDGISRKGVFGHGIYEPAKS</sequence>
<dbReference type="GeneID" id="106153035"/>
<dbReference type="OrthoDB" id="532484at2759"/>
<dbReference type="KEGG" id="lak:106153035"/>